<dbReference type="PANTHER" id="PTHR30250:SF11">
    <property type="entry name" value="O-ANTIGEN TRANSPORTER-RELATED"/>
    <property type="match status" value="1"/>
</dbReference>
<dbReference type="Proteomes" id="UP000192532">
    <property type="component" value="Unassembled WGS sequence"/>
</dbReference>
<comment type="subcellular location">
    <subcellularLocation>
        <location evidence="1">Cell membrane</location>
        <topology evidence="1">Multi-pass membrane protein</topology>
    </subcellularLocation>
</comment>
<protein>
    <submittedName>
        <fullName evidence="7">Polysaccharide biosynthesis protein</fullName>
    </submittedName>
</protein>
<feature type="transmembrane region" description="Helical" evidence="6">
    <location>
        <begin position="40"/>
        <end position="59"/>
    </location>
</feature>
<keyword evidence="5 6" id="KW-0472">Membrane</keyword>
<feature type="transmembrane region" description="Helical" evidence="6">
    <location>
        <begin position="241"/>
        <end position="260"/>
    </location>
</feature>
<feature type="transmembrane region" description="Helical" evidence="6">
    <location>
        <begin position="438"/>
        <end position="459"/>
    </location>
</feature>
<keyword evidence="2" id="KW-1003">Cell membrane</keyword>
<comment type="caution">
    <text evidence="7">The sequence shown here is derived from an EMBL/GenBank/DDBJ whole genome shotgun (WGS) entry which is preliminary data.</text>
</comment>
<dbReference type="PANTHER" id="PTHR30250">
    <property type="entry name" value="PST FAMILY PREDICTED COLANIC ACID TRANSPORTER"/>
    <property type="match status" value="1"/>
</dbReference>
<dbReference type="GO" id="GO:0005886">
    <property type="term" value="C:plasma membrane"/>
    <property type="evidence" value="ECO:0007669"/>
    <property type="project" value="UniProtKB-SubCell"/>
</dbReference>
<dbReference type="RefSeq" id="WP_084868293.1">
    <property type="nucleotide sequence ID" value="NZ_LNVH01000004.1"/>
</dbReference>
<reference evidence="7 8" key="1">
    <citation type="journal article" date="2016" name="PLoS ONE">
        <title>Comparative Genomics Analysis of Streptococcus tigurinus Strains Identifies Genetic Elements Specifically and Uniquely Present in Highly Virulent Strains.</title>
        <authorList>
            <person name="Diene S.M."/>
            <person name="Francois P."/>
            <person name="Zbinden A."/>
            <person name="Entenza J.M."/>
            <person name="Resch G."/>
        </authorList>
    </citation>
    <scope>NUCLEOTIDE SEQUENCE [LARGE SCALE GENOMIC DNA]</scope>
    <source>
        <strain evidence="7 8">859</strain>
    </source>
</reference>
<sequence length="471" mass="53449">MKVLKNYAYNLSYQLLVIILPIITTPYVTRVFSSNDLGTYGYFNSIVTYFILLATLGVANYGTKEISSHRKDIRKNFWGIYTLQFGATCLSILLYIILCFAFPFMQNPVAYILGLSLLSKGMDISWLFQGLEDFRKITVRNITVKLVGVVSIFLFVKTPGDLYLYVSLLTVFELLGQLSMWFPAHEFIGKPHLDLCYAKKHLKPVILLFLPQIAISLYVTLDRTMLGALASTTDVGIYDQALKLVNILLTLVTSLGSVMLPRVSNLLSKGNNEAVNRMHQVSFLIYNLVIFPIIAGMLIVNNDFVKFFLGNDFQDARYAIAIMIFRMFFIGWTNIMGIQILIPHNKNKEFMTSTTVPAIISVGLNLLLLPKFGYIGASVVSVLTEALVWFIQLYFTREYLREVPIFASMFKIFLASILMYFVLSLLKTGMHFVPLVNVVIYAVVGGILYVLQILLFRVVSLKELKEQLFNK</sequence>
<dbReference type="Pfam" id="PF01943">
    <property type="entry name" value="Polysacc_synt"/>
    <property type="match status" value="1"/>
</dbReference>
<feature type="transmembrane region" description="Helical" evidence="6">
    <location>
        <begin position="7"/>
        <end position="28"/>
    </location>
</feature>
<evidence type="ECO:0000256" key="3">
    <source>
        <dbReference type="ARBA" id="ARBA00022692"/>
    </source>
</evidence>
<evidence type="ECO:0000256" key="1">
    <source>
        <dbReference type="ARBA" id="ARBA00004651"/>
    </source>
</evidence>
<feature type="transmembrane region" description="Helical" evidence="6">
    <location>
        <begin position="320"/>
        <end position="338"/>
    </location>
</feature>
<evidence type="ECO:0000256" key="6">
    <source>
        <dbReference type="SAM" id="Phobius"/>
    </source>
</evidence>
<dbReference type="CDD" id="cd13128">
    <property type="entry name" value="MATE_Wzx_like"/>
    <property type="match status" value="1"/>
</dbReference>
<keyword evidence="4 6" id="KW-1133">Transmembrane helix</keyword>
<feature type="transmembrane region" description="Helical" evidence="6">
    <location>
        <begin position="162"/>
        <end position="184"/>
    </location>
</feature>
<feature type="transmembrane region" description="Helical" evidence="6">
    <location>
        <begin position="137"/>
        <end position="156"/>
    </location>
</feature>
<organism evidence="7 8">
    <name type="scientific">Streptococcus oralis subsp. tigurinus</name>
    <dbReference type="NCBI Taxonomy" id="1077464"/>
    <lineage>
        <taxon>Bacteria</taxon>
        <taxon>Bacillati</taxon>
        <taxon>Bacillota</taxon>
        <taxon>Bacilli</taxon>
        <taxon>Lactobacillales</taxon>
        <taxon>Streptococcaceae</taxon>
        <taxon>Streptococcus</taxon>
    </lineage>
</organism>
<evidence type="ECO:0000313" key="7">
    <source>
        <dbReference type="EMBL" id="ORJ32166.1"/>
    </source>
</evidence>
<dbReference type="InterPro" id="IPR050833">
    <property type="entry name" value="Poly_Biosynth_Transport"/>
</dbReference>
<dbReference type="InterPro" id="IPR002797">
    <property type="entry name" value="Polysacc_synth"/>
</dbReference>
<evidence type="ECO:0000256" key="2">
    <source>
        <dbReference type="ARBA" id="ARBA00022475"/>
    </source>
</evidence>
<evidence type="ECO:0000256" key="5">
    <source>
        <dbReference type="ARBA" id="ARBA00023136"/>
    </source>
</evidence>
<feature type="transmembrane region" description="Helical" evidence="6">
    <location>
        <begin position="205"/>
        <end position="221"/>
    </location>
</feature>
<dbReference type="AlphaFoldDB" id="A0A1X0WZJ0"/>
<evidence type="ECO:0000313" key="8">
    <source>
        <dbReference type="Proteomes" id="UP000192532"/>
    </source>
</evidence>
<feature type="transmembrane region" description="Helical" evidence="6">
    <location>
        <begin position="350"/>
        <end position="368"/>
    </location>
</feature>
<feature type="transmembrane region" description="Helical" evidence="6">
    <location>
        <begin position="374"/>
        <end position="396"/>
    </location>
</feature>
<feature type="transmembrane region" description="Helical" evidence="6">
    <location>
        <begin position="80"/>
        <end position="103"/>
    </location>
</feature>
<dbReference type="EMBL" id="LNVH01000004">
    <property type="protein sequence ID" value="ORJ32166.1"/>
    <property type="molecule type" value="Genomic_DNA"/>
</dbReference>
<feature type="transmembrane region" description="Helical" evidence="6">
    <location>
        <begin position="403"/>
        <end position="426"/>
    </location>
</feature>
<proteinExistence type="predicted"/>
<accession>A0A1X0WZJ0</accession>
<feature type="transmembrane region" description="Helical" evidence="6">
    <location>
        <begin position="281"/>
        <end position="300"/>
    </location>
</feature>
<keyword evidence="3 6" id="KW-0812">Transmembrane</keyword>
<gene>
    <name evidence="7" type="ORF">ATE37_02270</name>
</gene>
<evidence type="ECO:0000256" key="4">
    <source>
        <dbReference type="ARBA" id="ARBA00022989"/>
    </source>
</evidence>
<name>A0A1X0WZJ0_STROR</name>